<keyword evidence="1" id="KW-0812">Transmembrane</keyword>
<feature type="transmembrane region" description="Helical" evidence="1">
    <location>
        <begin position="43"/>
        <end position="74"/>
    </location>
</feature>
<dbReference type="Proteomes" id="UP000176005">
    <property type="component" value="Unassembled WGS sequence"/>
</dbReference>
<dbReference type="AlphaFoldDB" id="A0A1E7KQB9"/>
<accession>A0A1E7KQB9</accession>
<feature type="transmembrane region" description="Helical" evidence="1">
    <location>
        <begin position="86"/>
        <end position="106"/>
    </location>
</feature>
<keyword evidence="3" id="KW-1185">Reference proteome</keyword>
<evidence type="ECO:0008006" key="4">
    <source>
        <dbReference type="Google" id="ProtNLM"/>
    </source>
</evidence>
<reference evidence="2 3" key="1">
    <citation type="journal article" date="2016" name="Front. Microbiol.">
        <title>Comparative Genomics Analysis of Streptomyces Species Reveals Their Adaptation to the Marine Environment and Their Diversity at the Genomic Level.</title>
        <authorList>
            <person name="Tian X."/>
            <person name="Zhang Z."/>
            <person name="Yang T."/>
            <person name="Chen M."/>
            <person name="Li J."/>
            <person name="Chen F."/>
            <person name="Yang J."/>
            <person name="Li W."/>
            <person name="Zhang B."/>
            <person name="Zhang Z."/>
            <person name="Wu J."/>
            <person name="Zhang C."/>
            <person name="Long L."/>
            <person name="Xiao J."/>
        </authorList>
    </citation>
    <scope>NUCLEOTIDE SEQUENCE [LARGE SCALE GENOMIC DNA]</scope>
    <source>
        <strain evidence="2 3">SCSIO 10429</strain>
    </source>
</reference>
<sequence>MASTPHSPTAAPGTPVTSSDGLARLALRLDGAVTGLNSLAYPAFAAALASLLGIGASLLYPVGAFLLLFAAVVLVAGTRERVSGKALGAVLTANLLWALLSLVTLVSGLLSPTLLGEVGVVLQAVVVALFAALPYAGLKRL</sequence>
<keyword evidence="1" id="KW-0472">Membrane</keyword>
<organism evidence="2 3">
    <name type="scientific">Streptomyces nanshensis</name>
    <dbReference type="NCBI Taxonomy" id="518642"/>
    <lineage>
        <taxon>Bacteria</taxon>
        <taxon>Bacillati</taxon>
        <taxon>Actinomycetota</taxon>
        <taxon>Actinomycetes</taxon>
        <taxon>Kitasatosporales</taxon>
        <taxon>Streptomycetaceae</taxon>
        <taxon>Streptomyces</taxon>
    </lineage>
</organism>
<feature type="transmembrane region" description="Helical" evidence="1">
    <location>
        <begin position="118"/>
        <end position="138"/>
    </location>
</feature>
<comment type="caution">
    <text evidence="2">The sequence shown here is derived from an EMBL/GenBank/DDBJ whole genome shotgun (WGS) entry which is preliminary data.</text>
</comment>
<evidence type="ECO:0000256" key="1">
    <source>
        <dbReference type="SAM" id="Phobius"/>
    </source>
</evidence>
<proteinExistence type="predicted"/>
<name>A0A1E7KQB9_9ACTN</name>
<dbReference type="EMBL" id="LJGW01000661">
    <property type="protein sequence ID" value="OEV06130.1"/>
    <property type="molecule type" value="Genomic_DNA"/>
</dbReference>
<keyword evidence="1" id="KW-1133">Transmembrane helix</keyword>
<evidence type="ECO:0000313" key="3">
    <source>
        <dbReference type="Proteomes" id="UP000176005"/>
    </source>
</evidence>
<gene>
    <name evidence="2" type="ORF">AN218_31115</name>
</gene>
<evidence type="ECO:0000313" key="2">
    <source>
        <dbReference type="EMBL" id="OEV06130.1"/>
    </source>
</evidence>
<protein>
    <recommendedName>
        <fullName evidence="4">Integral membrane protein</fullName>
    </recommendedName>
</protein>
<dbReference type="RefSeq" id="WP_070020379.1">
    <property type="nucleotide sequence ID" value="NZ_LJGW01000661.1"/>
</dbReference>